<protein>
    <submittedName>
        <fullName evidence="6">BI1-like protein</fullName>
    </submittedName>
</protein>
<sequence>MAISTTMNWQPYKGGDVEAGAGARPLYPMMLESPELRWAFIRKIYAILSIQMLVTVAVSAVVVYVKPISHFFVSSGEGVGLYVFLIIFPFFSIPLFPLFSLLFILSVERIEIRLLLGSFSDMPPLLLLPALSSESASSQPLHRFHQLCRRIDLRLHQRSVIFKFKEIVVSVDNRIESLLMSARVILESAILTAVVVISLTLYTFAAARRGFDFSFLGPMLFSAIMVLIVFVIIQLFFPMGRISIMIYGGIAALIFCGYLIYDTDNLIKRYSYDEYVWAVVALYLDIINLFLSLLTLFRAADI</sequence>
<evidence type="ECO:0000256" key="3">
    <source>
        <dbReference type="ARBA" id="ARBA00022989"/>
    </source>
</evidence>
<dbReference type="GO" id="GO:0016020">
    <property type="term" value="C:membrane"/>
    <property type="evidence" value="ECO:0007669"/>
    <property type="project" value="UniProtKB-SubCell"/>
</dbReference>
<proteinExistence type="inferred from homology"/>
<dbReference type="Pfam" id="PF01027">
    <property type="entry name" value="Bax1-I"/>
    <property type="match status" value="1"/>
</dbReference>
<name>A0A2I0B0U5_9ASPA</name>
<evidence type="ECO:0000256" key="4">
    <source>
        <dbReference type="ARBA" id="ARBA00023136"/>
    </source>
</evidence>
<feature type="transmembrane region" description="Helical" evidence="5">
    <location>
        <begin position="244"/>
        <end position="261"/>
    </location>
</feature>
<keyword evidence="3 5" id="KW-1133">Transmembrane helix</keyword>
<evidence type="ECO:0000256" key="1">
    <source>
        <dbReference type="ARBA" id="ARBA00004141"/>
    </source>
</evidence>
<keyword evidence="4 5" id="KW-0472">Membrane</keyword>
<organism evidence="6 7">
    <name type="scientific">Apostasia shenzhenica</name>
    <dbReference type="NCBI Taxonomy" id="1088818"/>
    <lineage>
        <taxon>Eukaryota</taxon>
        <taxon>Viridiplantae</taxon>
        <taxon>Streptophyta</taxon>
        <taxon>Embryophyta</taxon>
        <taxon>Tracheophyta</taxon>
        <taxon>Spermatophyta</taxon>
        <taxon>Magnoliopsida</taxon>
        <taxon>Liliopsida</taxon>
        <taxon>Asparagales</taxon>
        <taxon>Orchidaceae</taxon>
        <taxon>Apostasioideae</taxon>
        <taxon>Apostasia</taxon>
    </lineage>
</organism>
<accession>A0A2I0B0U5</accession>
<evidence type="ECO:0000256" key="2">
    <source>
        <dbReference type="ARBA" id="ARBA00022692"/>
    </source>
</evidence>
<keyword evidence="2 5" id="KW-0812">Transmembrane</keyword>
<keyword evidence="7" id="KW-1185">Reference proteome</keyword>
<evidence type="ECO:0000313" key="6">
    <source>
        <dbReference type="EMBL" id="PKA61410.1"/>
    </source>
</evidence>
<feature type="transmembrane region" description="Helical" evidence="5">
    <location>
        <begin position="213"/>
        <end position="237"/>
    </location>
</feature>
<comment type="similarity">
    <text evidence="5">Belongs to the BI1 family.</text>
</comment>
<dbReference type="Proteomes" id="UP000236161">
    <property type="component" value="Unassembled WGS sequence"/>
</dbReference>
<dbReference type="AlphaFoldDB" id="A0A2I0B0U5"/>
<feature type="transmembrane region" description="Helical" evidence="5">
    <location>
        <begin position="184"/>
        <end position="207"/>
    </location>
</feature>
<feature type="transmembrane region" description="Helical" evidence="5">
    <location>
        <begin position="81"/>
        <end position="105"/>
    </location>
</feature>
<feature type="transmembrane region" description="Helical" evidence="5">
    <location>
        <begin position="44"/>
        <end position="65"/>
    </location>
</feature>
<dbReference type="InterPro" id="IPR006214">
    <property type="entry name" value="Bax_inhibitor_1-related"/>
</dbReference>
<gene>
    <name evidence="6" type="ORF">AXF42_Ash014327</name>
</gene>
<dbReference type="PANTHER" id="PTHR23291:SF31">
    <property type="entry name" value="PROTEIN LIFEGUARD 4"/>
    <property type="match status" value="1"/>
</dbReference>
<evidence type="ECO:0000313" key="7">
    <source>
        <dbReference type="Proteomes" id="UP000236161"/>
    </source>
</evidence>
<comment type="subcellular location">
    <subcellularLocation>
        <location evidence="1">Membrane</location>
        <topology evidence="1">Multi-pass membrane protein</topology>
    </subcellularLocation>
</comment>
<dbReference type="OrthoDB" id="7933078at2759"/>
<dbReference type="EMBL" id="KZ451930">
    <property type="protein sequence ID" value="PKA61410.1"/>
    <property type="molecule type" value="Genomic_DNA"/>
</dbReference>
<dbReference type="PANTHER" id="PTHR23291">
    <property type="entry name" value="BAX INHIBITOR-RELATED"/>
    <property type="match status" value="1"/>
</dbReference>
<evidence type="ECO:0000256" key="5">
    <source>
        <dbReference type="RuleBase" id="RU004379"/>
    </source>
</evidence>
<feature type="transmembrane region" description="Helical" evidence="5">
    <location>
        <begin position="276"/>
        <end position="297"/>
    </location>
</feature>
<reference evidence="6 7" key="1">
    <citation type="journal article" date="2017" name="Nature">
        <title>The Apostasia genome and the evolution of orchids.</title>
        <authorList>
            <person name="Zhang G.Q."/>
            <person name="Liu K.W."/>
            <person name="Li Z."/>
            <person name="Lohaus R."/>
            <person name="Hsiao Y.Y."/>
            <person name="Niu S.C."/>
            <person name="Wang J.Y."/>
            <person name="Lin Y.C."/>
            <person name="Xu Q."/>
            <person name="Chen L.J."/>
            <person name="Yoshida K."/>
            <person name="Fujiwara S."/>
            <person name="Wang Z.W."/>
            <person name="Zhang Y.Q."/>
            <person name="Mitsuda N."/>
            <person name="Wang M."/>
            <person name="Liu G.H."/>
            <person name="Pecoraro L."/>
            <person name="Huang H.X."/>
            <person name="Xiao X.J."/>
            <person name="Lin M."/>
            <person name="Wu X.Y."/>
            <person name="Wu W.L."/>
            <person name="Chen Y.Y."/>
            <person name="Chang S.B."/>
            <person name="Sakamoto S."/>
            <person name="Ohme-Takagi M."/>
            <person name="Yagi M."/>
            <person name="Zeng S.J."/>
            <person name="Shen C.Y."/>
            <person name="Yeh C.M."/>
            <person name="Luo Y.B."/>
            <person name="Tsai W.C."/>
            <person name="Van de Peer Y."/>
            <person name="Liu Z.J."/>
        </authorList>
    </citation>
    <scope>NUCLEOTIDE SEQUENCE [LARGE SCALE GENOMIC DNA]</scope>
    <source>
        <strain evidence="7">cv. Shenzhen</strain>
        <tissue evidence="6">Stem</tissue>
    </source>
</reference>